<dbReference type="RefSeq" id="WP_201083975.1">
    <property type="nucleotide sequence ID" value="NZ_CP067425.2"/>
</dbReference>
<organism evidence="1 2">
    <name type="scientific">Skermanella cutis</name>
    <dbReference type="NCBI Taxonomy" id="2775420"/>
    <lineage>
        <taxon>Bacteria</taxon>
        <taxon>Pseudomonadati</taxon>
        <taxon>Pseudomonadota</taxon>
        <taxon>Alphaproteobacteria</taxon>
        <taxon>Rhodospirillales</taxon>
        <taxon>Azospirillaceae</taxon>
        <taxon>Skermanella</taxon>
    </lineage>
</organism>
<keyword evidence="1" id="KW-0614">Plasmid</keyword>
<protein>
    <submittedName>
        <fullName evidence="1">Uncharacterized protein</fullName>
    </submittedName>
</protein>
<dbReference type="EMBL" id="CP067425">
    <property type="protein sequence ID" value="QQP94066.1"/>
    <property type="molecule type" value="Genomic_DNA"/>
</dbReference>
<proteinExistence type="predicted"/>
<sequence>MIILTHSGDRLDLSDHIHQLVRLGEQTSLSDDDERLVYRLGQCISLAAGANAPHAVLVRLRDRMTPELWSHVGFVWAEAAERPYVDQDGNPTYRPPVVAA</sequence>
<name>A0ABX7BKJ9_9PROT</name>
<evidence type="ECO:0000313" key="1">
    <source>
        <dbReference type="EMBL" id="QQP94066.1"/>
    </source>
</evidence>
<keyword evidence="2" id="KW-1185">Reference proteome</keyword>
<dbReference type="Proteomes" id="UP000595197">
    <property type="component" value="Plasmid pTT6-5"/>
</dbReference>
<gene>
    <name evidence="1" type="ORF">IGS68_35230</name>
</gene>
<evidence type="ECO:0000313" key="2">
    <source>
        <dbReference type="Proteomes" id="UP000595197"/>
    </source>
</evidence>
<accession>A0ABX7BKJ9</accession>
<geneLocation type="plasmid" evidence="1 2">
    <name>pTT6-5</name>
</geneLocation>
<reference evidence="1" key="1">
    <citation type="submission" date="2021-02" db="EMBL/GenBank/DDBJ databases">
        <title>Skermanella TT6 skin isolate.</title>
        <authorList>
            <person name="Lee K."/>
            <person name="Ganzorig M."/>
        </authorList>
    </citation>
    <scope>NUCLEOTIDE SEQUENCE</scope>
    <source>
        <strain evidence="1">TT6</strain>
    </source>
</reference>